<protein>
    <recommendedName>
        <fullName evidence="6">Invasin</fullName>
    </recommendedName>
</protein>
<feature type="domain" description="LysM" evidence="8">
    <location>
        <begin position="61"/>
        <end position="109"/>
    </location>
</feature>
<name>A0A068Z8H3_9GAMM</name>
<dbReference type="InterPro" id="IPR013783">
    <property type="entry name" value="Ig-like_fold"/>
</dbReference>
<dbReference type="InterPro" id="IPR038177">
    <property type="entry name" value="IAT_beta_sf"/>
</dbReference>
<gene>
    <name evidence="9" type="ORF">SYMBAF_08465</name>
</gene>
<dbReference type="FunFam" id="2.40.160.160:FF:000001">
    <property type="entry name" value="Intimin-like inverse autotransporter SinH"/>
    <property type="match status" value="1"/>
</dbReference>
<dbReference type="Gene3D" id="2.60.40.1080">
    <property type="match status" value="1"/>
</dbReference>
<evidence type="ECO:0000313" key="9">
    <source>
        <dbReference type="EMBL" id="QLH62949.1"/>
    </source>
</evidence>
<reference evidence="9 10" key="1">
    <citation type="journal article" date="2014" name="Genome Announc.">
        <title>Whole-Genome Sequence of Serratia symbiotica Strain CWBI-2.3T, a Free-Living Symbiont of the Black Bean Aphid Aphis fabae.</title>
        <authorList>
            <person name="Foray V."/>
            <person name="Grigorescu A.S."/>
            <person name="Sabri A."/>
            <person name="Haubruge E."/>
            <person name="Lognay G."/>
            <person name="Francis F."/>
            <person name="Fauconnier M.L."/>
            <person name="Hance T."/>
            <person name="Thonart P."/>
        </authorList>
    </citation>
    <scope>NUCLEOTIDE SEQUENCE [LARGE SCALE GENOMIC DNA]</scope>
    <source>
        <strain evidence="9">CWBI-2.3</strain>
    </source>
</reference>
<organism evidence="9 10">
    <name type="scientific">Serratia symbiotica</name>
    <dbReference type="NCBI Taxonomy" id="138074"/>
    <lineage>
        <taxon>Bacteria</taxon>
        <taxon>Pseudomonadati</taxon>
        <taxon>Pseudomonadota</taxon>
        <taxon>Gammaproteobacteria</taxon>
        <taxon>Enterobacterales</taxon>
        <taxon>Yersiniaceae</taxon>
        <taxon>Serratia</taxon>
    </lineage>
</organism>
<evidence type="ECO:0000313" key="10">
    <source>
        <dbReference type="Proteomes" id="UP000042738"/>
    </source>
</evidence>
<dbReference type="GeneID" id="93736528"/>
<evidence type="ECO:0000256" key="5">
    <source>
        <dbReference type="ARBA" id="ARBA00057597"/>
    </source>
</evidence>
<dbReference type="EMBL" id="CP050855">
    <property type="protein sequence ID" value="QLH62949.1"/>
    <property type="molecule type" value="Genomic_DNA"/>
</dbReference>
<comment type="similarity">
    <text evidence="2">Belongs to the intimin/invasin family.</text>
</comment>
<comment type="function">
    <text evidence="5">Invasin is a protein that allows enteric bacteria to penetrate cultured mammalian cells. The entry of invasin in the cell is mediated by binding several beta-1 chain integrins.</text>
</comment>
<dbReference type="Gene3D" id="2.60.40.10">
    <property type="entry name" value="Immunoglobulins"/>
    <property type="match status" value="3"/>
</dbReference>
<dbReference type="Proteomes" id="UP000042738">
    <property type="component" value="Chromosome"/>
</dbReference>
<dbReference type="SUPFAM" id="SSF54106">
    <property type="entry name" value="LysM domain"/>
    <property type="match status" value="1"/>
</dbReference>
<evidence type="ECO:0000259" key="8">
    <source>
        <dbReference type="PROSITE" id="PS51782"/>
    </source>
</evidence>
<dbReference type="GO" id="GO:0009279">
    <property type="term" value="C:cell outer membrane"/>
    <property type="evidence" value="ECO:0007669"/>
    <property type="project" value="UniProtKB-SubCell"/>
</dbReference>
<sequence length="1037" mass="111558">MKNRLFCSDVPSSCLRRVAWVTIAIQAALPLAVAFTPAIAGVDSGQHVFPSPPTPPLLHTQTYRLADGETVDSVAQKYHLTPAALRQLNQLRTFAHGFDHLQPGDELDVPIAPLPQVQWHDEPAVAPAADDPAQRVAGVASQAGSFLANHPNGEAAAAMARGMATGAASGQLQQWLSRFGTARVQLGADKHFSLKNSQFDLLAPLYDQGDNLLFSQGSLHRTDERTQLNLGAGLRHFAPRYMLGANFFTDYDLSRDHARIGLGVEYWHDFLKLSANGYQRLTGWRDAPELTDYEARPANGWDIRAQAWLPALPQLGGRLSYEQYHGDEVALFGKDQRQRSPYAFTAGIEYTPVPLLAFSVAQRQGKSGENDTRLGVEMHYQLGMPWQQQINPTAVAAMRSLAGSHYALVERNNNIILAYRKKELLRLHTASQVTGYGGEKKSLEVSVTSSHALARIDWSAPALLAAGGKIVQDSAQDYSLVLPAYQFKPGVNHYTVSGVAVDSQGNTSDPSETRVTVQAPLIDANSSTLTPRHSTLTADGKSSQLLTLVLKDMQGQPLEMPLADIHMAVSALKSAHVSAVTQKQAGVYQVTVTAGSEAENITLTPVLGNLTLGAAQVVISYSPPDGAHSKFVADRESITADGQDSATLTFTAQDANGNPLAGLSHVTFMLPDGTPTDKVNLSTVTDKGHGVYQATLRGTRAGSYKVTPQVNGKAVGNLNATVTLKAGQTPDGAHSKFVADRESITADGQDSATLTFTAQDANGNPLAGLSHVTFMLPDGTPTDKVNLSAVTDKGHGVYQATLRGTRAGSYKVTPQVNGKAVGNLNATVTLKAFVTAVQDIQVNGYEFAPTAGFPKTGFTRAYFTVRLNGGAAQDYNWSTSAPDWTAVSADGVVRFTDKGNANEVTITATAKNNPARVSRYAFKLSDWYIYNSTGMSWPDANSYCAKQSASLPTRLQLGGTATEGQNQRRGTIGSLWSEWGDQSTYLGITMAPTDTTWSSELYQDNKHYVIAMSHWRGWISAVSDEDNKVLVACRIEL</sequence>
<dbReference type="InterPro" id="IPR003344">
    <property type="entry name" value="Big_1_dom"/>
</dbReference>
<dbReference type="STRING" id="138074.SYMBAF_20297"/>
<dbReference type="InterPro" id="IPR008964">
    <property type="entry name" value="Invasin/intimin_cell_adhesion"/>
</dbReference>
<dbReference type="PANTHER" id="PTHR39576">
    <property type="entry name" value="ATTACHING AND EFFACING PROTEIN HOMOLOG-RELATED-RELATED"/>
    <property type="match status" value="1"/>
</dbReference>
<evidence type="ECO:0000256" key="6">
    <source>
        <dbReference type="ARBA" id="ARBA00074571"/>
    </source>
</evidence>
<keyword evidence="3" id="KW-0472">Membrane</keyword>
<dbReference type="SMART" id="SM00257">
    <property type="entry name" value="LysM"/>
    <property type="match status" value="1"/>
</dbReference>
<feature type="domain" description="Big-1" evidence="7">
    <location>
        <begin position="734"/>
        <end position="831"/>
    </location>
</feature>
<dbReference type="PRINTS" id="PR01369">
    <property type="entry name" value="INTIMIN"/>
</dbReference>
<dbReference type="PROSITE" id="PS51127">
    <property type="entry name" value="BIG1"/>
    <property type="match status" value="2"/>
</dbReference>
<dbReference type="PANTHER" id="PTHR39576:SF2">
    <property type="entry name" value="ATTACHING AND EFFACING PROTEIN HOMOLOG-RELATED"/>
    <property type="match status" value="1"/>
</dbReference>
<evidence type="ECO:0000259" key="7">
    <source>
        <dbReference type="PROSITE" id="PS51127"/>
    </source>
</evidence>
<keyword evidence="4" id="KW-0998">Cell outer membrane</keyword>
<dbReference type="InterPro" id="IPR036779">
    <property type="entry name" value="LysM_dom_sf"/>
</dbReference>
<dbReference type="Gene3D" id="3.10.350.10">
    <property type="entry name" value="LysM domain"/>
    <property type="match status" value="1"/>
</dbReference>
<dbReference type="Pfam" id="PF21764">
    <property type="entry name" value="Invasin_D4"/>
    <property type="match status" value="1"/>
</dbReference>
<accession>A0A068Z8H3</accession>
<dbReference type="InterPro" id="IPR048658">
    <property type="entry name" value="Invasin_D4"/>
</dbReference>
<dbReference type="GO" id="GO:0007155">
    <property type="term" value="P:cell adhesion"/>
    <property type="evidence" value="ECO:0007669"/>
    <property type="project" value="InterPro"/>
</dbReference>
<dbReference type="InterPro" id="IPR024519">
    <property type="entry name" value="IAT_beta"/>
</dbReference>
<dbReference type="PROSITE" id="PS51782">
    <property type="entry name" value="LYSM"/>
    <property type="match status" value="1"/>
</dbReference>
<evidence type="ECO:0000256" key="4">
    <source>
        <dbReference type="ARBA" id="ARBA00023237"/>
    </source>
</evidence>
<dbReference type="InterPro" id="IPR003535">
    <property type="entry name" value="Intimin/invasin_bac"/>
</dbReference>
<dbReference type="AlphaFoldDB" id="A0A068Z8H3"/>
<dbReference type="SUPFAM" id="SSF49373">
    <property type="entry name" value="Invasin/intimin cell-adhesion fragments"/>
    <property type="match status" value="4"/>
</dbReference>
<dbReference type="InterPro" id="IPR015217">
    <property type="entry name" value="Invasin_dom_3"/>
</dbReference>
<dbReference type="Gene3D" id="2.40.160.160">
    <property type="entry name" value="Inverse autotransporter, beta-domain"/>
    <property type="match status" value="1"/>
</dbReference>
<evidence type="ECO:0000256" key="2">
    <source>
        <dbReference type="ARBA" id="ARBA00010116"/>
    </source>
</evidence>
<dbReference type="Pfam" id="PF11924">
    <property type="entry name" value="IAT_beta"/>
    <property type="match status" value="1"/>
</dbReference>
<dbReference type="InterPro" id="IPR051715">
    <property type="entry name" value="Intimin-Invasin_domain"/>
</dbReference>
<dbReference type="InterPro" id="IPR018392">
    <property type="entry name" value="LysM"/>
</dbReference>
<proteinExistence type="inferred from homology"/>
<dbReference type="CDD" id="cd00118">
    <property type="entry name" value="LysM"/>
    <property type="match status" value="1"/>
</dbReference>
<evidence type="ECO:0000256" key="3">
    <source>
        <dbReference type="ARBA" id="ARBA00023136"/>
    </source>
</evidence>
<feature type="domain" description="Big-1" evidence="7">
    <location>
        <begin position="628"/>
        <end position="725"/>
    </location>
</feature>
<dbReference type="RefSeq" id="WP_082026919.1">
    <property type="nucleotide sequence ID" value="NZ_CP050855.1"/>
</dbReference>
<dbReference type="Pfam" id="PF09134">
    <property type="entry name" value="Invasin_D3"/>
    <property type="match status" value="3"/>
</dbReference>
<evidence type="ECO:0000256" key="1">
    <source>
        <dbReference type="ARBA" id="ARBA00004442"/>
    </source>
</evidence>
<dbReference type="SMART" id="SM00634">
    <property type="entry name" value="BID_1"/>
    <property type="match status" value="2"/>
</dbReference>
<comment type="subcellular location">
    <subcellularLocation>
        <location evidence="1">Cell outer membrane</location>
    </subcellularLocation>
</comment>